<evidence type="ECO:0000313" key="15">
    <source>
        <dbReference type="EMBL" id="CAL4137209.1"/>
    </source>
</evidence>
<evidence type="ECO:0000256" key="12">
    <source>
        <dbReference type="SAM" id="MobiDB-lite"/>
    </source>
</evidence>
<dbReference type="PROSITE" id="PS50088">
    <property type="entry name" value="ANK_REPEAT"/>
    <property type="match status" value="4"/>
</dbReference>
<keyword evidence="6 13" id="KW-1133">Transmembrane helix</keyword>
<comment type="caution">
    <text evidence="15">The sequence shown here is derived from an EMBL/GenBank/DDBJ whole genome shotgun (WGS) entry which is preliminary data.</text>
</comment>
<feature type="transmembrane region" description="Helical" evidence="13">
    <location>
        <begin position="531"/>
        <end position="552"/>
    </location>
</feature>
<dbReference type="Gene3D" id="1.25.40.20">
    <property type="entry name" value="Ankyrin repeat-containing domain"/>
    <property type="match status" value="2"/>
</dbReference>
<keyword evidence="8" id="KW-0406">Ion transport</keyword>
<organism evidence="15 16">
    <name type="scientific">Meganyctiphanes norvegica</name>
    <name type="common">Northern krill</name>
    <name type="synonym">Thysanopoda norvegica</name>
    <dbReference type="NCBI Taxonomy" id="48144"/>
    <lineage>
        <taxon>Eukaryota</taxon>
        <taxon>Metazoa</taxon>
        <taxon>Ecdysozoa</taxon>
        <taxon>Arthropoda</taxon>
        <taxon>Crustacea</taxon>
        <taxon>Multicrustacea</taxon>
        <taxon>Malacostraca</taxon>
        <taxon>Eumalacostraca</taxon>
        <taxon>Eucarida</taxon>
        <taxon>Euphausiacea</taxon>
        <taxon>Euphausiidae</taxon>
        <taxon>Meganyctiphanes</taxon>
    </lineage>
</organism>
<keyword evidence="16" id="KW-1185">Reference proteome</keyword>
<feature type="transmembrane region" description="Helical" evidence="13">
    <location>
        <begin position="745"/>
        <end position="766"/>
    </location>
</feature>
<keyword evidence="4 13" id="KW-0812">Transmembrane</keyword>
<keyword evidence="9 13" id="KW-0472">Membrane</keyword>
<feature type="transmembrane region" description="Helical" evidence="13">
    <location>
        <begin position="627"/>
        <end position="647"/>
    </location>
</feature>
<gene>
    <name evidence="15" type="ORF">MNOR_LOCUS27959</name>
</gene>
<evidence type="ECO:0000256" key="13">
    <source>
        <dbReference type="SAM" id="Phobius"/>
    </source>
</evidence>
<dbReference type="InterPro" id="IPR036770">
    <property type="entry name" value="Ankyrin_rpt-contain_sf"/>
</dbReference>
<keyword evidence="2" id="KW-0813">Transport</keyword>
<evidence type="ECO:0000256" key="3">
    <source>
        <dbReference type="ARBA" id="ARBA00022606"/>
    </source>
</evidence>
<protein>
    <recommendedName>
        <fullName evidence="14">Ion transport domain-containing protein</fullName>
    </recommendedName>
</protein>
<feature type="repeat" description="ANK" evidence="11">
    <location>
        <begin position="114"/>
        <end position="146"/>
    </location>
</feature>
<feature type="transmembrane region" description="Helical" evidence="13">
    <location>
        <begin position="690"/>
        <end position="709"/>
    </location>
</feature>
<evidence type="ECO:0000256" key="1">
    <source>
        <dbReference type="ARBA" id="ARBA00004141"/>
    </source>
</evidence>
<evidence type="ECO:0000256" key="8">
    <source>
        <dbReference type="ARBA" id="ARBA00023065"/>
    </source>
</evidence>
<dbReference type="PROSITE" id="PS50297">
    <property type="entry name" value="ANK_REP_REGION"/>
    <property type="match status" value="3"/>
</dbReference>
<accession>A0AAV2RTN9</accession>
<dbReference type="GO" id="GO:0005216">
    <property type="term" value="F:monoatomic ion channel activity"/>
    <property type="evidence" value="ECO:0007669"/>
    <property type="project" value="InterPro"/>
</dbReference>
<keyword evidence="3" id="KW-0716">Sensory transduction</keyword>
<feature type="repeat" description="ANK" evidence="11">
    <location>
        <begin position="84"/>
        <end position="111"/>
    </location>
</feature>
<dbReference type="AlphaFoldDB" id="A0AAV2RTN9"/>
<evidence type="ECO:0000313" key="16">
    <source>
        <dbReference type="Proteomes" id="UP001497623"/>
    </source>
</evidence>
<dbReference type="PANTHER" id="PTHR47143:SF4">
    <property type="entry name" value="TRANSIENT RECEPTOR POTENTIAL CATION CHANNEL PROTEIN PAINLESS"/>
    <property type="match status" value="1"/>
</dbReference>
<feature type="repeat" description="ANK" evidence="11">
    <location>
        <begin position="412"/>
        <end position="444"/>
    </location>
</feature>
<dbReference type="SMART" id="SM00248">
    <property type="entry name" value="ANK"/>
    <property type="match status" value="8"/>
</dbReference>
<dbReference type="SUPFAM" id="SSF48403">
    <property type="entry name" value="Ankyrin repeat"/>
    <property type="match status" value="1"/>
</dbReference>
<dbReference type="Proteomes" id="UP001497623">
    <property type="component" value="Unassembled WGS sequence"/>
</dbReference>
<dbReference type="Pfam" id="PF13637">
    <property type="entry name" value="Ank_4"/>
    <property type="match status" value="1"/>
</dbReference>
<proteinExistence type="predicted"/>
<feature type="region of interest" description="Disordered" evidence="12">
    <location>
        <begin position="928"/>
        <end position="950"/>
    </location>
</feature>
<dbReference type="Pfam" id="PF00520">
    <property type="entry name" value="Ion_trans"/>
    <property type="match status" value="1"/>
</dbReference>
<dbReference type="InterPro" id="IPR005821">
    <property type="entry name" value="Ion_trans_dom"/>
</dbReference>
<keyword evidence="7 11" id="KW-0040">ANK repeat</keyword>
<evidence type="ECO:0000259" key="14">
    <source>
        <dbReference type="Pfam" id="PF00520"/>
    </source>
</evidence>
<comment type="subcellular location">
    <subcellularLocation>
        <location evidence="1">Membrane</location>
        <topology evidence="1">Multi-pass membrane protein</topology>
    </subcellularLocation>
</comment>
<dbReference type="InterPro" id="IPR002110">
    <property type="entry name" value="Ankyrin_rpt"/>
</dbReference>
<keyword evidence="10" id="KW-0407">Ion channel</keyword>
<evidence type="ECO:0000256" key="7">
    <source>
        <dbReference type="ARBA" id="ARBA00023043"/>
    </source>
</evidence>
<evidence type="ECO:0000256" key="9">
    <source>
        <dbReference type="ARBA" id="ARBA00023136"/>
    </source>
</evidence>
<evidence type="ECO:0000256" key="4">
    <source>
        <dbReference type="ARBA" id="ARBA00022692"/>
    </source>
</evidence>
<dbReference type="PANTHER" id="PTHR47143">
    <property type="entry name" value="TRANSIENT RECEPTOR POTENTIAL CATION CHANNEL PROTEIN PAINLESS"/>
    <property type="match status" value="1"/>
</dbReference>
<dbReference type="Pfam" id="PF12796">
    <property type="entry name" value="Ank_2"/>
    <property type="match status" value="2"/>
</dbReference>
<sequence length="950" mass="108826">MEYQELTSISTMETGRRAYGTVQTNLVSVEAPPESLLQELLLTIQNGDSTHLRVLLPDNVHPSTISREALDHLYHNDEVQGALLHVATRDNVPELVKILINHGADPNVRDVSGSKYSPLHYAAEEGYPTIVELLLQAGANPNARESGNGRTPLHLLLRKWKTRTDDFKSCLDFLLEHTKINVNIQDDKKATPLFLACKKEWEYMAKALILRGANLNQIVRDNLTEAQHVQIQFPDLIDSIVKNLSEIPTKRHYGDDLLDEGIKKNDFEKFKQILLDIDTSNEDKTKIIEEDYGKTLLQSSCNNGQSHFVKELLKHGADPLKQDRTNFNSPLLYASRKGYYKIIEILLNEMEKCNKLIDGLNQVDQICETSLHKVVKREFKVKEGEEERDYEKSLNVLLKYKSLINIDALNEFGNTALHYAVLWDDKTFVRLLLLNGAHWGIKNTSGNIPITNIKAALLEEILDECIKLNSDELDKFEIILSYCMLVPAHNNQKTETERLKYLSESKRHQHLLVHPIINTFLCLKWQRIEPYYYINIAAYSIYLLLLTFYIVLFHSSFYGNYILLNNNTSNLNSSIVFDDMKNSSMTDFALKLCMQVFIAVFTFYIAIREVVQFCVSWKLYISRIENWLEISIVSLTFVLFLPISPYTKQSISAWLILFSWTEFVLLLGCHPLLAVYITMFTKVAYNFLKFILMFSFMIFAFSLSFYLIFQVNEQFMTYHQSLLRTFVMSTGELEYTDLPLSTFPVSSHIIFILFVFLIVLVLMNLLNGLAVSDIQQIQKEAEIVSYKSRVELISYLESVFLVGNCSLPQCRLSSDCCGGSGNNPVSKLLKWLGPKTLMLRDCLNNQCIKMFPNRGKGKFWEVCKCHSSHLERSHIDAAMAVVQASSHRMVDNLAELKEHMSNMDCTISTMDKAINRLTHMVENHVLCPSPTPPTSQTLSRSSKKPLPDVE</sequence>
<dbReference type="GO" id="GO:0034703">
    <property type="term" value="C:cation channel complex"/>
    <property type="evidence" value="ECO:0007669"/>
    <property type="project" value="UniProtKB-ARBA"/>
</dbReference>
<feature type="domain" description="Ion transport" evidence="14">
    <location>
        <begin position="580"/>
        <end position="781"/>
    </location>
</feature>
<reference evidence="15 16" key="1">
    <citation type="submission" date="2024-05" db="EMBL/GenBank/DDBJ databases">
        <authorList>
            <person name="Wallberg A."/>
        </authorList>
    </citation>
    <scope>NUCLEOTIDE SEQUENCE [LARGE SCALE GENOMIC DNA]</scope>
</reference>
<feature type="transmembrane region" description="Helical" evidence="13">
    <location>
        <begin position="588"/>
        <end position="607"/>
    </location>
</feature>
<evidence type="ECO:0000256" key="11">
    <source>
        <dbReference type="PROSITE-ProRule" id="PRU00023"/>
    </source>
</evidence>
<keyword evidence="5" id="KW-0677">Repeat</keyword>
<evidence type="ECO:0000256" key="2">
    <source>
        <dbReference type="ARBA" id="ARBA00022448"/>
    </source>
</evidence>
<dbReference type="EMBL" id="CAXKWB010030145">
    <property type="protein sequence ID" value="CAL4137209.1"/>
    <property type="molecule type" value="Genomic_DNA"/>
</dbReference>
<feature type="transmembrane region" description="Helical" evidence="13">
    <location>
        <begin position="653"/>
        <end position="678"/>
    </location>
</feature>
<dbReference type="InterPro" id="IPR052076">
    <property type="entry name" value="TRP_cation_channel"/>
</dbReference>
<evidence type="ECO:0000256" key="10">
    <source>
        <dbReference type="ARBA" id="ARBA00023303"/>
    </source>
</evidence>
<name>A0AAV2RTN9_MEGNR</name>
<evidence type="ECO:0000256" key="6">
    <source>
        <dbReference type="ARBA" id="ARBA00022989"/>
    </source>
</evidence>
<evidence type="ECO:0000256" key="5">
    <source>
        <dbReference type="ARBA" id="ARBA00022737"/>
    </source>
</evidence>
<feature type="repeat" description="ANK" evidence="11">
    <location>
        <begin position="292"/>
        <end position="324"/>
    </location>
</feature>